<dbReference type="CDD" id="cd18726">
    <property type="entry name" value="PIN_LabA-like"/>
    <property type="match status" value="1"/>
</dbReference>
<evidence type="ECO:0000259" key="1">
    <source>
        <dbReference type="Pfam" id="PF01936"/>
    </source>
</evidence>
<dbReference type="NCBIfam" id="TIGR00288">
    <property type="entry name" value="TIGR00288 family NYN domain-containing protein"/>
    <property type="match status" value="1"/>
</dbReference>
<dbReference type="Pfam" id="PF01936">
    <property type="entry name" value="NYN"/>
    <property type="match status" value="1"/>
</dbReference>
<dbReference type="PANTHER" id="PTHR35811:SF1">
    <property type="entry name" value="HTH OST-TYPE DOMAIN-CONTAINING PROTEIN"/>
    <property type="match status" value="1"/>
</dbReference>
<protein>
    <submittedName>
        <fullName evidence="2">NYN domain-containing protein</fullName>
    </submittedName>
</protein>
<dbReference type="PANTHER" id="PTHR35811">
    <property type="entry name" value="SLR1870 PROTEIN"/>
    <property type="match status" value="1"/>
</dbReference>
<reference evidence="2 3" key="1">
    <citation type="journal article" date="2017" name="BMC Genomics">
        <title>Genomic analysis of methanogenic archaea reveals a shift towards energy conservation.</title>
        <authorList>
            <person name="Gilmore S.P."/>
            <person name="Henske J.K."/>
            <person name="Sexton J.A."/>
            <person name="Solomon K.V."/>
            <person name="Seppala S."/>
            <person name="Yoo J.I."/>
            <person name="Huyett L.M."/>
            <person name="Pressman A."/>
            <person name="Cogan J.Z."/>
            <person name="Kivenson V."/>
            <person name="Peng X."/>
            <person name="Tan Y."/>
            <person name="Valentine D.L."/>
            <person name="O'Malley M.A."/>
        </authorList>
    </citation>
    <scope>NUCLEOTIDE SEQUENCE [LARGE SCALE GENOMIC DNA]</scope>
    <source>
        <strain evidence="2 3">M.o.H.</strain>
    </source>
</reference>
<comment type="caution">
    <text evidence="2">The sequence shown here is derived from an EMBL/GenBank/DDBJ whole genome shotgun (WGS) entry which is preliminary data.</text>
</comment>
<dbReference type="InterPro" id="IPR021139">
    <property type="entry name" value="NYN"/>
</dbReference>
<evidence type="ECO:0000313" key="3">
    <source>
        <dbReference type="Proteomes" id="UP000217784"/>
    </source>
</evidence>
<gene>
    <name evidence="2" type="ORF">ASJ80_00560</name>
</gene>
<dbReference type="RefSeq" id="WP_069582905.1">
    <property type="nucleotide sequence ID" value="NZ_LMVM01000038.1"/>
</dbReference>
<dbReference type="Proteomes" id="UP000217784">
    <property type="component" value="Unassembled WGS sequence"/>
</dbReference>
<organism evidence="2 3">
    <name type="scientific">Methanobacterium bryantii</name>
    <dbReference type="NCBI Taxonomy" id="2161"/>
    <lineage>
        <taxon>Archaea</taxon>
        <taxon>Methanobacteriati</taxon>
        <taxon>Methanobacteriota</taxon>
        <taxon>Methanomada group</taxon>
        <taxon>Methanobacteria</taxon>
        <taxon>Methanobacteriales</taxon>
        <taxon>Methanobacteriaceae</taxon>
        <taxon>Methanobacterium</taxon>
    </lineage>
</organism>
<dbReference type="OrthoDB" id="85234at2157"/>
<accession>A0A2A2H2D0</accession>
<dbReference type="InterPro" id="IPR002790">
    <property type="entry name" value="CHP00288"/>
</dbReference>
<evidence type="ECO:0000313" key="2">
    <source>
        <dbReference type="EMBL" id="PAV03480.1"/>
    </source>
</evidence>
<keyword evidence="3" id="KW-1185">Reference proteome</keyword>
<feature type="domain" description="NYN" evidence="1">
    <location>
        <begin position="26"/>
        <end position="156"/>
    </location>
</feature>
<sequence>MRSFEKLTSLKDYIPLKKREAGGKTIGLLVDGPNMLRKEFSLNLDIVRKIVADFGDMRVGKVLLNQYASDKLIEAIVNQGFTPVVVAGDTDVYMAVEGMELIYNPNIDVVALMTRDADFLPIINKAKENGKETIVIGVEPGFSAALQNSADHAIVLKAETKGRSDQDTREENAY</sequence>
<name>A0A2A2H2D0_METBR</name>
<dbReference type="Gene3D" id="3.40.50.1010">
    <property type="entry name" value="5'-nuclease"/>
    <property type="match status" value="1"/>
</dbReference>
<dbReference type="EMBL" id="LMVM01000038">
    <property type="protein sequence ID" value="PAV03480.1"/>
    <property type="molecule type" value="Genomic_DNA"/>
</dbReference>
<dbReference type="GO" id="GO:0004540">
    <property type="term" value="F:RNA nuclease activity"/>
    <property type="evidence" value="ECO:0007669"/>
    <property type="project" value="InterPro"/>
</dbReference>
<dbReference type="AlphaFoldDB" id="A0A2A2H2D0"/>
<proteinExistence type="predicted"/>